<proteinExistence type="predicted"/>
<name>A0A6J7DSP8_9ZZZZ</name>
<dbReference type="SUPFAM" id="SSF82784">
    <property type="entry name" value="OsmC-like"/>
    <property type="match status" value="1"/>
</dbReference>
<gene>
    <name evidence="1" type="ORF">UFOPK3444_00879</name>
</gene>
<reference evidence="1" key="1">
    <citation type="submission" date="2020-05" db="EMBL/GenBank/DDBJ databases">
        <authorList>
            <person name="Chiriac C."/>
            <person name="Salcher M."/>
            <person name="Ghai R."/>
            <person name="Kavagutti S V."/>
        </authorList>
    </citation>
    <scope>NUCLEOTIDE SEQUENCE</scope>
</reference>
<evidence type="ECO:0000313" key="1">
    <source>
        <dbReference type="EMBL" id="CAB4873646.1"/>
    </source>
</evidence>
<dbReference type="PANTHER" id="PTHR39624">
    <property type="entry name" value="PROTEIN INVOLVED IN RIMO-MEDIATED BETA-METHYLTHIOLATION OF RIBOSOMAL PROTEIN S12 YCAO"/>
    <property type="match status" value="1"/>
</dbReference>
<dbReference type="InterPro" id="IPR003718">
    <property type="entry name" value="OsmC/Ohr_fam"/>
</dbReference>
<dbReference type="AlphaFoldDB" id="A0A6J7DSP8"/>
<protein>
    <submittedName>
        <fullName evidence="1">Unannotated protein</fullName>
    </submittedName>
</protein>
<dbReference type="Gene3D" id="3.30.300.20">
    <property type="match status" value="1"/>
</dbReference>
<organism evidence="1">
    <name type="scientific">freshwater metagenome</name>
    <dbReference type="NCBI Taxonomy" id="449393"/>
    <lineage>
        <taxon>unclassified sequences</taxon>
        <taxon>metagenomes</taxon>
        <taxon>ecological metagenomes</taxon>
    </lineage>
</organism>
<dbReference type="InterPro" id="IPR036102">
    <property type="entry name" value="OsmC/Ohrsf"/>
</dbReference>
<sequence>MPKATARTQDHRLRHTVKIGKHSLVADEPQDMGGTDDGPTPQELLAASLASCTAITMQMYAERKGWDIGEIEVEAEYEPAERGSPTKFTMVLRLPEGLDPEQRQRLEVIAAKCPVHRALEGEVMFEERVEPLPA</sequence>
<dbReference type="InterPro" id="IPR015946">
    <property type="entry name" value="KH_dom-like_a/b"/>
</dbReference>
<dbReference type="Pfam" id="PF02566">
    <property type="entry name" value="OsmC"/>
    <property type="match status" value="1"/>
</dbReference>
<dbReference type="EMBL" id="CAFBLU010000012">
    <property type="protein sequence ID" value="CAB4873646.1"/>
    <property type="molecule type" value="Genomic_DNA"/>
</dbReference>
<accession>A0A6J7DSP8</accession>
<dbReference type="PANTHER" id="PTHR39624:SF2">
    <property type="entry name" value="OSMC-LIKE PROTEIN"/>
    <property type="match status" value="1"/>
</dbReference>